<dbReference type="Pfam" id="PF00005">
    <property type="entry name" value="ABC_tran"/>
    <property type="match status" value="2"/>
</dbReference>
<evidence type="ECO:0000256" key="7">
    <source>
        <dbReference type="ARBA" id="ARBA00022967"/>
    </source>
</evidence>
<evidence type="ECO:0000256" key="4">
    <source>
        <dbReference type="ARBA" id="ARBA00022475"/>
    </source>
</evidence>
<feature type="domain" description="AAA+ ATPase" evidence="9">
    <location>
        <begin position="222"/>
        <end position="371"/>
    </location>
</feature>
<organism evidence="10 11">
    <name type="scientific">Corynebacterium marinum DSM 44953</name>
    <dbReference type="NCBI Taxonomy" id="1224162"/>
    <lineage>
        <taxon>Bacteria</taxon>
        <taxon>Bacillati</taxon>
        <taxon>Actinomycetota</taxon>
        <taxon>Actinomycetes</taxon>
        <taxon>Mycobacteriales</taxon>
        <taxon>Corynebacteriaceae</taxon>
        <taxon>Corynebacterium</taxon>
    </lineage>
</organism>
<dbReference type="InterPro" id="IPR003593">
    <property type="entry name" value="AAA+_ATPase"/>
</dbReference>
<keyword evidence="4" id="KW-1003">Cell membrane</keyword>
<keyword evidence="3" id="KW-0813">Transport</keyword>
<name>A0A0B6TKS0_9CORY</name>
<dbReference type="PANTHER" id="PTHR43553:SF27">
    <property type="entry name" value="ENERGY-COUPLING FACTOR TRANSPORTER ATP-BINDING PROTEIN ECFA2"/>
    <property type="match status" value="1"/>
</dbReference>
<dbReference type="PANTHER" id="PTHR43553">
    <property type="entry name" value="HEAVY METAL TRANSPORTER"/>
    <property type="match status" value="1"/>
</dbReference>
<evidence type="ECO:0000313" key="11">
    <source>
        <dbReference type="Proteomes" id="UP000031928"/>
    </source>
</evidence>
<evidence type="ECO:0000256" key="6">
    <source>
        <dbReference type="ARBA" id="ARBA00022840"/>
    </source>
</evidence>
<evidence type="ECO:0000259" key="9">
    <source>
        <dbReference type="SMART" id="SM00382"/>
    </source>
</evidence>
<dbReference type="EMBL" id="CP007790">
    <property type="protein sequence ID" value="AJK68563.1"/>
    <property type="molecule type" value="Genomic_DNA"/>
</dbReference>
<evidence type="ECO:0000256" key="1">
    <source>
        <dbReference type="ARBA" id="ARBA00004202"/>
    </source>
</evidence>
<dbReference type="KEGG" id="cmq:B840_04720"/>
<dbReference type="GO" id="GO:0043190">
    <property type="term" value="C:ATP-binding cassette (ABC) transporter complex"/>
    <property type="evidence" value="ECO:0007669"/>
    <property type="project" value="TreeGrafter"/>
</dbReference>
<evidence type="ECO:0000256" key="2">
    <source>
        <dbReference type="ARBA" id="ARBA00005417"/>
    </source>
</evidence>
<comment type="similarity">
    <text evidence="2">Belongs to the ABC transporter superfamily.</text>
</comment>
<dbReference type="HOGENOM" id="CLU_050995_0_0_11"/>
<evidence type="ECO:0000256" key="8">
    <source>
        <dbReference type="ARBA" id="ARBA00023136"/>
    </source>
</evidence>
<evidence type="ECO:0000256" key="5">
    <source>
        <dbReference type="ARBA" id="ARBA00022741"/>
    </source>
</evidence>
<reference evidence="10 11" key="1">
    <citation type="submission" date="2014-05" db="EMBL/GenBank/DDBJ databases">
        <title>Complete genome sequence of Corynebacterium marinum DSM 44953.</title>
        <authorList>
            <person name="Schaffert L."/>
            <person name="Albersmeier A."/>
            <person name="Kalinowski J."/>
            <person name="Ruckert C."/>
        </authorList>
    </citation>
    <scope>NUCLEOTIDE SEQUENCE [LARGE SCALE GENOMIC DNA]</scope>
    <source>
        <strain evidence="10 11">DSM 44953</strain>
    </source>
</reference>
<dbReference type="GO" id="GO:0042626">
    <property type="term" value="F:ATPase-coupled transmembrane transporter activity"/>
    <property type="evidence" value="ECO:0007669"/>
    <property type="project" value="TreeGrafter"/>
</dbReference>
<dbReference type="InterPro" id="IPR050095">
    <property type="entry name" value="ECF_ABC_transporter_ATP-bd"/>
</dbReference>
<dbReference type="AlphaFoldDB" id="A0A0B6TKS0"/>
<accession>A0A0B6TKS0</accession>
<dbReference type="CDD" id="cd03225">
    <property type="entry name" value="ABC_cobalt_CbiO_domain1"/>
    <property type="match status" value="1"/>
</dbReference>
<keyword evidence="6" id="KW-0067">ATP-binding</keyword>
<dbReference type="GO" id="GO:0016887">
    <property type="term" value="F:ATP hydrolysis activity"/>
    <property type="evidence" value="ECO:0007669"/>
    <property type="project" value="InterPro"/>
</dbReference>
<dbReference type="InterPro" id="IPR015856">
    <property type="entry name" value="ABC_transpr_CbiO/EcfA_su"/>
</dbReference>
<dbReference type="InterPro" id="IPR003439">
    <property type="entry name" value="ABC_transporter-like_ATP-bd"/>
</dbReference>
<proteinExistence type="inferred from homology"/>
<sequence length="372" mass="39455">MELSAGSIVQVIGGSGQGLSRLAEQLRREHRHVGVVSQDALAHITFLRETVAEEVAFGLEQRGVDRQEMERRVDRILQLVGLSELAEADPAALSGGQTRRLAVAAVAVLEPEILVLDDPFAGLDDTSAEQLLALCRQLPHTAVIVLGNRPHPLLPGEVLPLADAPLTPPDLQLPEPVGQGGAVLDLGSVTGRRGAGRRRWWQFPRPDAREFNVGPVGVRVAPGEVLWLRGANGSGKTTLLRAIAGLDGAPGTHIPVALMLQRAGDQVVDTTVRGFVGRAGEPLGLDPDAHPLDLGATDLRLAQFLAVAGLGRPVLLADEPDVGLDHRGRGVMHGLIAEQLRAGTALVITCHDADFMGEVARYARVSCLNLDQ</sequence>
<dbReference type="SUPFAM" id="SSF52540">
    <property type="entry name" value="P-loop containing nucleoside triphosphate hydrolases"/>
    <property type="match status" value="2"/>
</dbReference>
<dbReference type="RefSeq" id="WP_042622527.1">
    <property type="nucleotide sequence ID" value="NZ_CP007790.1"/>
</dbReference>
<dbReference type="Proteomes" id="UP000031928">
    <property type="component" value="Chromosome"/>
</dbReference>
<keyword evidence="5" id="KW-0547">Nucleotide-binding</keyword>
<comment type="subcellular location">
    <subcellularLocation>
        <location evidence="1">Cell membrane</location>
        <topology evidence="1">Peripheral membrane protein</topology>
    </subcellularLocation>
</comment>
<gene>
    <name evidence="10" type="ORF">B840_04720</name>
</gene>
<keyword evidence="7" id="KW-1278">Translocase</keyword>
<dbReference type="SMART" id="SM00382">
    <property type="entry name" value="AAA"/>
    <property type="match status" value="2"/>
</dbReference>
<protein>
    <submittedName>
        <fullName evidence="10">ABC superfamily ATP binding cassette transporter, duplicated ABC protein</fullName>
    </submittedName>
</protein>
<dbReference type="STRING" id="1224162.B840_04720"/>
<dbReference type="Gene3D" id="3.40.50.300">
    <property type="entry name" value="P-loop containing nucleotide triphosphate hydrolases"/>
    <property type="match status" value="3"/>
</dbReference>
<dbReference type="InterPro" id="IPR027417">
    <property type="entry name" value="P-loop_NTPase"/>
</dbReference>
<feature type="domain" description="AAA+ ATPase" evidence="9">
    <location>
        <begin position="5"/>
        <end position="177"/>
    </location>
</feature>
<evidence type="ECO:0000256" key="3">
    <source>
        <dbReference type="ARBA" id="ARBA00022448"/>
    </source>
</evidence>
<keyword evidence="8" id="KW-0472">Membrane</keyword>
<evidence type="ECO:0000313" key="10">
    <source>
        <dbReference type="EMBL" id="AJK68563.1"/>
    </source>
</evidence>
<dbReference type="GO" id="GO:0005524">
    <property type="term" value="F:ATP binding"/>
    <property type="evidence" value="ECO:0007669"/>
    <property type="project" value="UniProtKB-KW"/>
</dbReference>
<keyword evidence="11" id="KW-1185">Reference proteome</keyword>